<sequence>MLAEMPQAEKCKRRGNNAFNSKEYELAESLYSAGLAAPPAPHPTTAALRCNRAAVRLALDDAKGAFDDCEAALALGAVAFHENPEMANERTPLLLKARFRRACALRMLGCISDAARELRDVVSLDPTNAAASAELAAIDAA</sequence>
<dbReference type="EMBL" id="HBGR01004600">
    <property type="protein sequence ID" value="CAD9374490.1"/>
    <property type="molecule type" value="Transcribed_RNA"/>
</dbReference>
<dbReference type="PANTHER" id="PTHR46014:SF1">
    <property type="entry name" value="TETRATRICOPEPTIDE REPEAT PROTEIN 1"/>
    <property type="match status" value="1"/>
</dbReference>
<reference evidence="1" key="1">
    <citation type="submission" date="2021-01" db="EMBL/GenBank/DDBJ databases">
        <authorList>
            <person name="Corre E."/>
            <person name="Pelletier E."/>
            <person name="Niang G."/>
            <person name="Scheremetjew M."/>
            <person name="Finn R."/>
            <person name="Kale V."/>
            <person name="Holt S."/>
            <person name="Cochrane G."/>
            <person name="Meng A."/>
            <person name="Brown T."/>
            <person name="Cohen L."/>
        </authorList>
    </citation>
    <scope>NUCLEOTIDE SEQUENCE</scope>
    <source>
        <strain evidence="1">RCC733</strain>
    </source>
</reference>
<proteinExistence type="predicted"/>
<evidence type="ECO:0000313" key="1">
    <source>
        <dbReference type="EMBL" id="CAD9374490.1"/>
    </source>
</evidence>
<organism evidence="1">
    <name type="scientific">Pycnococcus provasolii</name>
    <dbReference type="NCBI Taxonomy" id="41880"/>
    <lineage>
        <taxon>Eukaryota</taxon>
        <taxon>Viridiplantae</taxon>
        <taxon>Chlorophyta</taxon>
        <taxon>Pseudoscourfieldiophyceae</taxon>
        <taxon>Pseudoscourfieldiales</taxon>
        <taxon>Pycnococcaceae</taxon>
        <taxon>Pycnococcus</taxon>
    </lineage>
</organism>
<dbReference type="SUPFAM" id="SSF48452">
    <property type="entry name" value="TPR-like"/>
    <property type="match status" value="1"/>
</dbReference>
<gene>
    <name evidence="1" type="ORF">PPRO1471_LOCUS3083</name>
</gene>
<dbReference type="InterPro" id="IPR019734">
    <property type="entry name" value="TPR_rpt"/>
</dbReference>
<dbReference type="Gene3D" id="1.25.40.10">
    <property type="entry name" value="Tetratricopeptide repeat domain"/>
    <property type="match status" value="1"/>
</dbReference>
<protein>
    <submittedName>
        <fullName evidence="1">Uncharacterized protein</fullName>
    </submittedName>
</protein>
<dbReference type="PANTHER" id="PTHR46014">
    <property type="entry name" value="TETRATRICOPEPTIDE REPEAT PROTEIN 1"/>
    <property type="match status" value="1"/>
</dbReference>
<dbReference type="InterPro" id="IPR052769">
    <property type="entry name" value="TPR_domain_protein"/>
</dbReference>
<dbReference type="AlphaFoldDB" id="A0A7S2AQQ4"/>
<accession>A0A7S2AQQ4</accession>
<dbReference type="InterPro" id="IPR011990">
    <property type="entry name" value="TPR-like_helical_dom_sf"/>
</dbReference>
<dbReference type="SMART" id="SM00028">
    <property type="entry name" value="TPR"/>
    <property type="match status" value="3"/>
</dbReference>
<name>A0A7S2AQQ4_9CHLO</name>